<evidence type="ECO:0000313" key="13">
    <source>
        <dbReference type="Proteomes" id="UP000199053"/>
    </source>
</evidence>
<reference evidence="13" key="1">
    <citation type="submission" date="2016-10" db="EMBL/GenBank/DDBJ databases">
        <authorList>
            <person name="Varghese N."/>
            <person name="Submissions S."/>
        </authorList>
    </citation>
    <scope>NUCLEOTIDE SEQUENCE [LARGE SCALE GENOMIC DNA]</scope>
    <source>
        <strain evidence="13">DSM 16995</strain>
    </source>
</reference>
<dbReference type="STRING" id="246191.SAMN05660337_3426"/>
<comment type="activity regulation">
    <text evidence="11">Na(+) is not transported, but it plays an essential structural role and its presence is essential for fluoride channel function.</text>
</comment>
<evidence type="ECO:0000256" key="4">
    <source>
        <dbReference type="ARBA" id="ARBA00022692"/>
    </source>
</evidence>
<proteinExistence type="inferred from homology"/>
<keyword evidence="11" id="KW-0813">Transport</keyword>
<dbReference type="GO" id="GO:0140114">
    <property type="term" value="P:cellular detoxification of fluoride"/>
    <property type="evidence" value="ECO:0007669"/>
    <property type="project" value="UniProtKB-UniRule"/>
</dbReference>
<protein>
    <recommendedName>
        <fullName evidence="11">Fluoride-specific ion channel FluC</fullName>
    </recommendedName>
</protein>
<dbReference type="InterPro" id="IPR003691">
    <property type="entry name" value="FluC"/>
</dbReference>
<feature type="transmembrane region" description="Helical" evidence="11">
    <location>
        <begin position="105"/>
        <end position="125"/>
    </location>
</feature>
<dbReference type="Proteomes" id="UP000199053">
    <property type="component" value="Unassembled WGS sequence"/>
</dbReference>
<comment type="subcellular location">
    <subcellularLocation>
        <location evidence="1 11">Cell membrane</location>
        <topology evidence="1 11">Multi-pass membrane protein</topology>
    </subcellularLocation>
</comment>
<sequence>MQKYFFLAAGGAAGTLCRYFVSGAAQRFFSTSFPAGTFTVNMLGCLLFGIISGTFEDRLGLSPEMRLMILTGFMGAFTTFSTYMFETTELVKTGQWPLAALNIGGQSALGFLCVIAGLALGRMLVS</sequence>
<keyword evidence="11" id="KW-0915">Sodium</keyword>
<dbReference type="GO" id="GO:0062054">
    <property type="term" value="F:fluoride channel activity"/>
    <property type="evidence" value="ECO:0007669"/>
    <property type="project" value="UniProtKB-UniRule"/>
</dbReference>
<dbReference type="GO" id="GO:0046872">
    <property type="term" value="F:metal ion binding"/>
    <property type="evidence" value="ECO:0007669"/>
    <property type="project" value="UniProtKB-KW"/>
</dbReference>
<feature type="transmembrane region" description="Helical" evidence="11">
    <location>
        <begin position="67"/>
        <end position="85"/>
    </location>
</feature>
<keyword evidence="2 11" id="KW-1003">Cell membrane</keyword>
<name>A0A1G9LKR6_9BACT</name>
<dbReference type="RefSeq" id="WP_092163326.1">
    <property type="nucleotide sequence ID" value="NZ_FNGA01000007.1"/>
</dbReference>
<evidence type="ECO:0000256" key="8">
    <source>
        <dbReference type="ARBA" id="ARBA00023303"/>
    </source>
</evidence>
<dbReference type="PANTHER" id="PTHR28259">
    <property type="entry name" value="FLUORIDE EXPORT PROTEIN 1-RELATED"/>
    <property type="match status" value="1"/>
</dbReference>
<dbReference type="HAMAP" id="MF_00454">
    <property type="entry name" value="FluC"/>
    <property type="match status" value="1"/>
</dbReference>
<comment type="catalytic activity">
    <reaction evidence="10">
        <text>fluoride(in) = fluoride(out)</text>
        <dbReference type="Rhea" id="RHEA:76159"/>
        <dbReference type="ChEBI" id="CHEBI:17051"/>
    </reaction>
    <physiologicalReaction direction="left-to-right" evidence="10">
        <dbReference type="Rhea" id="RHEA:76160"/>
    </physiologicalReaction>
</comment>
<keyword evidence="11" id="KW-0479">Metal-binding</keyword>
<keyword evidence="7 11" id="KW-0472">Membrane</keyword>
<dbReference type="NCBIfam" id="TIGR00494">
    <property type="entry name" value="crcB"/>
    <property type="match status" value="1"/>
</dbReference>
<keyword evidence="13" id="KW-1185">Reference proteome</keyword>
<dbReference type="PANTHER" id="PTHR28259:SF1">
    <property type="entry name" value="FLUORIDE EXPORT PROTEIN 1-RELATED"/>
    <property type="match status" value="1"/>
</dbReference>
<organism evidence="12 13">
    <name type="scientific">Maridesulfovibrio ferrireducens</name>
    <dbReference type="NCBI Taxonomy" id="246191"/>
    <lineage>
        <taxon>Bacteria</taxon>
        <taxon>Pseudomonadati</taxon>
        <taxon>Thermodesulfobacteriota</taxon>
        <taxon>Desulfovibrionia</taxon>
        <taxon>Desulfovibrionales</taxon>
        <taxon>Desulfovibrionaceae</taxon>
        <taxon>Maridesulfovibrio</taxon>
    </lineage>
</organism>
<evidence type="ECO:0000256" key="1">
    <source>
        <dbReference type="ARBA" id="ARBA00004651"/>
    </source>
</evidence>
<dbReference type="OrthoDB" id="9806299at2"/>
<comment type="function">
    <text evidence="11">Fluoride-specific ion channel. Important for reducing fluoride concentration in the cell, thus reducing its toxicity.</text>
</comment>
<keyword evidence="8 11" id="KW-0407">Ion channel</keyword>
<evidence type="ECO:0000256" key="11">
    <source>
        <dbReference type="HAMAP-Rule" id="MF_00454"/>
    </source>
</evidence>
<evidence type="ECO:0000256" key="9">
    <source>
        <dbReference type="ARBA" id="ARBA00035120"/>
    </source>
</evidence>
<feature type="binding site" evidence="11">
    <location>
        <position position="75"/>
    </location>
    <ligand>
        <name>Na(+)</name>
        <dbReference type="ChEBI" id="CHEBI:29101"/>
        <note>structural</note>
    </ligand>
</feature>
<keyword evidence="5 11" id="KW-1133">Transmembrane helix</keyword>
<dbReference type="AlphaFoldDB" id="A0A1G9LKR6"/>
<dbReference type="EMBL" id="FNGA01000007">
    <property type="protein sequence ID" value="SDL62562.1"/>
    <property type="molecule type" value="Genomic_DNA"/>
</dbReference>
<evidence type="ECO:0000256" key="7">
    <source>
        <dbReference type="ARBA" id="ARBA00023136"/>
    </source>
</evidence>
<evidence type="ECO:0000256" key="10">
    <source>
        <dbReference type="ARBA" id="ARBA00035585"/>
    </source>
</evidence>
<keyword evidence="6 11" id="KW-0406">Ion transport</keyword>
<evidence type="ECO:0000256" key="2">
    <source>
        <dbReference type="ARBA" id="ARBA00022475"/>
    </source>
</evidence>
<keyword evidence="4 11" id="KW-0812">Transmembrane</keyword>
<accession>A0A1G9LKR6</accession>
<evidence type="ECO:0000256" key="3">
    <source>
        <dbReference type="ARBA" id="ARBA00022519"/>
    </source>
</evidence>
<dbReference type="Pfam" id="PF02537">
    <property type="entry name" value="CRCB"/>
    <property type="match status" value="1"/>
</dbReference>
<evidence type="ECO:0000256" key="6">
    <source>
        <dbReference type="ARBA" id="ARBA00023065"/>
    </source>
</evidence>
<gene>
    <name evidence="11" type="primary">fluC</name>
    <name evidence="11" type="synonym">crcB</name>
    <name evidence="12" type="ORF">SAMN05660337_3426</name>
</gene>
<comment type="similarity">
    <text evidence="9 11">Belongs to the fluoride channel Fluc/FEX (TC 1.A.43) family.</text>
</comment>
<feature type="binding site" evidence="11">
    <location>
        <position position="78"/>
    </location>
    <ligand>
        <name>Na(+)</name>
        <dbReference type="ChEBI" id="CHEBI:29101"/>
        <note>structural</note>
    </ligand>
</feature>
<evidence type="ECO:0000256" key="5">
    <source>
        <dbReference type="ARBA" id="ARBA00022989"/>
    </source>
</evidence>
<dbReference type="GO" id="GO:0005886">
    <property type="term" value="C:plasma membrane"/>
    <property type="evidence" value="ECO:0007669"/>
    <property type="project" value="UniProtKB-SubCell"/>
</dbReference>
<keyword evidence="3" id="KW-0997">Cell inner membrane</keyword>
<evidence type="ECO:0000313" key="12">
    <source>
        <dbReference type="EMBL" id="SDL62562.1"/>
    </source>
</evidence>
<feature type="transmembrane region" description="Helical" evidence="11">
    <location>
        <begin position="33"/>
        <end position="55"/>
    </location>
</feature>